<reference evidence="2 3" key="1">
    <citation type="submission" date="2020-07" db="EMBL/GenBank/DDBJ databases">
        <title>Comparative genomics of pyrophilous fungi reveals a link between fire events and developmental genes.</title>
        <authorList>
            <consortium name="DOE Joint Genome Institute"/>
            <person name="Steindorff A.S."/>
            <person name="Carver A."/>
            <person name="Calhoun S."/>
            <person name="Stillman K."/>
            <person name="Liu H."/>
            <person name="Lipzen A."/>
            <person name="Pangilinan J."/>
            <person name="Labutti K."/>
            <person name="Bruns T.D."/>
            <person name="Grigoriev I.V."/>
        </authorList>
    </citation>
    <scope>NUCLEOTIDE SEQUENCE [LARGE SCALE GENOMIC DNA]</scope>
    <source>
        <strain evidence="2 3">CBS 144469</strain>
    </source>
</reference>
<keyword evidence="3" id="KW-1185">Reference proteome</keyword>
<name>A0A8H6M9F0_9AGAR</name>
<feature type="compositionally biased region" description="Basic and acidic residues" evidence="1">
    <location>
        <begin position="305"/>
        <end position="317"/>
    </location>
</feature>
<feature type="region of interest" description="Disordered" evidence="1">
    <location>
        <begin position="182"/>
        <end position="205"/>
    </location>
</feature>
<comment type="caution">
    <text evidence="2">The sequence shown here is derived from an EMBL/GenBank/DDBJ whole genome shotgun (WGS) entry which is preliminary data.</text>
</comment>
<feature type="non-terminal residue" evidence="2">
    <location>
        <position position="317"/>
    </location>
</feature>
<dbReference type="EMBL" id="JACGCI010000014">
    <property type="protein sequence ID" value="KAF6759875.1"/>
    <property type="molecule type" value="Genomic_DNA"/>
</dbReference>
<gene>
    <name evidence="2" type="ORF">DFP72DRAFT_884482</name>
</gene>
<feature type="region of interest" description="Disordered" evidence="1">
    <location>
        <begin position="294"/>
        <end position="317"/>
    </location>
</feature>
<protein>
    <submittedName>
        <fullName evidence="2">Uncharacterized protein</fullName>
    </submittedName>
</protein>
<sequence length="317" mass="31896">IVKGSHLVKLVELVLAGEHILNLLDLAGMLLVLILGRARRGSSGDGALDRGDLILANGLLLGVLDTLRNVLLGGRGKLSPVGGQSGALGDSGRGGGGGGRSSGRNGKVRGTRIGGCLSGQSGLEASLPGLAVLEVALARLPVQSLLQLGEEAVALSLALEGNGVLDNDDGLDVRLALAEPTSGLGDKGGGGSAGDDLGDGGRHVGGERARGRGALDHLLLNIEELALLEVSKIELAGIDVVLLEELTGLLEVEVVEVTGVDLELVVVVASIELVIEVALGNLVRELVGLGGCESGGSAQSQDGDSDSRGSVDHDDYL</sequence>
<accession>A0A8H6M9F0</accession>
<proteinExistence type="predicted"/>
<evidence type="ECO:0000313" key="2">
    <source>
        <dbReference type="EMBL" id="KAF6759875.1"/>
    </source>
</evidence>
<feature type="compositionally biased region" description="Gly residues" evidence="1">
    <location>
        <begin position="83"/>
        <end position="101"/>
    </location>
</feature>
<feature type="region of interest" description="Disordered" evidence="1">
    <location>
        <begin position="83"/>
        <end position="110"/>
    </location>
</feature>
<dbReference type="AlphaFoldDB" id="A0A8H6M9F0"/>
<evidence type="ECO:0000256" key="1">
    <source>
        <dbReference type="SAM" id="MobiDB-lite"/>
    </source>
</evidence>
<organism evidence="2 3">
    <name type="scientific">Ephemerocybe angulata</name>
    <dbReference type="NCBI Taxonomy" id="980116"/>
    <lineage>
        <taxon>Eukaryota</taxon>
        <taxon>Fungi</taxon>
        <taxon>Dikarya</taxon>
        <taxon>Basidiomycota</taxon>
        <taxon>Agaricomycotina</taxon>
        <taxon>Agaricomycetes</taxon>
        <taxon>Agaricomycetidae</taxon>
        <taxon>Agaricales</taxon>
        <taxon>Agaricineae</taxon>
        <taxon>Psathyrellaceae</taxon>
        <taxon>Ephemerocybe</taxon>
    </lineage>
</organism>
<feature type="non-terminal residue" evidence="2">
    <location>
        <position position="1"/>
    </location>
</feature>
<evidence type="ECO:0000313" key="3">
    <source>
        <dbReference type="Proteomes" id="UP000521943"/>
    </source>
</evidence>
<dbReference type="Proteomes" id="UP000521943">
    <property type="component" value="Unassembled WGS sequence"/>
</dbReference>